<evidence type="ECO:0000313" key="1">
    <source>
        <dbReference type="EMBL" id="CAH9092170.1"/>
    </source>
</evidence>
<sequence>MPWGLPPAAIADERGRDLRQTDLLLRRDCLRRRISSSGRLGEAMCRRPPGFDRGEANGRWGLILQVWTEVLFGRGDPEFLIWLKSL</sequence>
<proteinExistence type="predicted"/>
<dbReference type="AlphaFoldDB" id="A0AAV0D671"/>
<keyword evidence="2" id="KW-1185">Reference proteome</keyword>
<evidence type="ECO:0000313" key="2">
    <source>
        <dbReference type="Proteomes" id="UP001152523"/>
    </source>
</evidence>
<comment type="caution">
    <text evidence="1">The sequence shown here is derived from an EMBL/GenBank/DDBJ whole genome shotgun (WGS) entry which is preliminary data.</text>
</comment>
<accession>A0AAV0D671</accession>
<dbReference type="Proteomes" id="UP001152523">
    <property type="component" value="Unassembled WGS sequence"/>
</dbReference>
<organism evidence="1 2">
    <name type="scientific">Cuscuta epithymum</name>
    <dbReference type="NCBI Taxonomy" id="186058"/>
    <lineage>
        <taxon>Eukaryota</taxon>
        <taxon>Viridiplantae</taxon>
        <taxon>Streptophyta</taxon>
        <taxon>Embryophyta</taxon>
        <taxon>Tracheophyta</taxon>
        <taxon>Spermatophyta</taxon>
        <taxon>Magnoliopsida</taxon>
        <taxon>eudicotyledons</taxon>
        <taxon>Gunneridae</taxon>
        <taxon>Pentapetalae</taxon>
        <taxon>asterids</taxon>
        <taxon>lamiids</taxon>
        <taxon>Solanales</taxon>
        <taxon>Convolvulaceae</taxon>
        <taxon>Cuscuteae</taxon>
        <taxon>Cuscuta</taxon>
        <taxon>Cuscuta subgen. Cuscuta</taxon>
    </lineage>
</organism>
<reference evidence="1" key="1">
    <citation type="submission" date="2022-07" db="EMBL/GenBank/DDBJ databases">
        <authorList>
            <person name="Macas J."/>
            <person name="Novak P."/>
            <person name="Neumann P."/>
        </authorList>
    </citation>
    <scope>NUCLEOTIDE SEQUENCE</scope>
</reference>
<protein>
    <submittedName>
        <fullName evidence="1">Uncharacterized protein</fullName>
    </submittedName>
</protein>
<dbReference type="EMBL" id="CAMAPF010000073">
    <property type="protein sequence ID" value="CAH9092170.1"/>
    <property type="molecule type" value="Genomic_DNA"/>
</dbReference>
<gene>
    <name evidence="1" type="ORF">CEPIT_LOCUS11973</name>
</gene>
<name>A0AAV0D671_9ASTE</name>